<gene>
    <name evidence="1" type="ORF">DPBNPPHM_03352</name>
</gene>
<proteinExistence type="predicted"/>
<dbReference type="Proteomes" id="UP000434580">
    <property type="component" value="Unassembled WGS sequence"/>
</dbReference>
<protein>
    <submittedName>
        <fullName evidence="1">Uncharacterized protein</fullName>
    </submittedName>
</protein>
<sequence length="47" mass="5883">MKTYQQQILQRRLSFMSNQDHEFSVIFQELKDRGEFQYLFHRKIGIF</sequence>
<evidence type="ECO:0000313" key="2">
    <source>
        <dbReference type="Proteomes" id="UP000434580"/>
    </source>
</evidence>
<dbReference type="AlphaFoldDB" id="A0A5S9NYY3"/>
<dbReference type="EMBL" id="CACSII010000004">
    <property type="protein sequence ID" value="CAA0095913.1"/>
    <property type="molecule type" value="Genomic_DNA"/>
</dbReference>
<name>A0A5S9NYY3_9GAMM</name>
<organism evidence="1 2">
    <name type="scientific">BD1-7 clade bacterium</name>
    <dbReference type="NCBI Taxonomy" id="2029982"/>
    <lineage>
        <taxon>Bacteria</taxon>
        <taxon>Pseudomonadati</taxon>
        <taxon>Pseudomonadota</taxon>
        <taxon>Gammaproteobacteria</taxon>
        <taxon>Cellvibrionales</taxon>
        <taxon>Spongiibacteraceae</taxon>
        <taxon>BD1-7 clade</taxon>
    </lineage>
</organism>
<reference evidence="1 2" key="1">
    <citation type="submission" date="2019-11" db="EMBL/GenBank/DDBJ databases">
        <authorList>
            <person name="Holert J."/>
        </authorList>
    </citation>
    <scope>NUCLEOTIDE SEQUENCE [LARGE SCALE GENOMIC DNA]</scope>
    <source>
        <strain evidence="1">BC5_2</strain>
    </source>
</reference>
<accession>A0A5S9NYY3</accession>
<evidence type="ECO:0000313" key="1">
    <source>
        <dbReference type="EMBL" id="CAA0095913.1"/>
    </source>
</evidence>